<reference evidence="2 3" key="1">
    <citation type="journal article" date="2014" name="Int. J. Syst. Evol. Microbiol.">
        <title>Methanobacterium paludis sp. nov. and a novel strain of Methanobacterium lacus isolated from northern peatlands.</title>
        <authorList>
            <person name="Cadillo-Quiroz H."/>
            <person name="Brauer S.L."/>
            <person name="Goodson N."/>
            <person name="Yavitt J.B."/>
            <person name="Zinder S.H."/>
        </authorList>
    </citation>
    <scope>NUCLEOTIDE SEQUENCE [LARGE SCALE GENOMIC DNA]</scope>
    <source>
        <strain evidence="3">DSM 25820 / JCM 18151 / SWAN1</strain>
    </source>
</reference>
<organism evidence="2 3">
    <name type="scientific">Methanobacterium paludis (strain DSM 25820 / JCM 18151 / SWAN1)</name>
    <dbReference type="NCBI Taxonomy" id="868131"/>
    <lineage>
        <taxon>Archaea</taxon>
        <taxon>Methanobacteriati</taxon>
        <taxon>Methanobacteriota</taxon>
        <taxon>Methanomada group</taxon>
        <taxon>Methanobacteria</taxon>
        <taxon>Methanobacteriales</taxon>
        <taxon>Methanobacteriaceae</taxon>
        <taxon>Methanobacterium</taxon>
    </lineage>
</organism>
<dbReference type="InterPro" id="IPR045865">
    <property type="entry name" value="ACT-like_dom_sf"/>
</dbReference>
<dbReference type="GeneID" id="10669114"/>
<dbReference type="Gene3D" id="3.30.2130.10">
    <property type="entry name" value="VC0802-like"/>
    <property type="match status" value="1"/>
</dbReference>
<dbReference type="RefSeq" id="WP_013826116.1">
    <property type="nucleotide sequence ID" value="NC_015574.1"/>
</dbReference>
<dbReference type="PANTHER" id="PTHR40099:SF1">
    <property type="entry name" value="ACETOLACTATE SYNTHASE, SMALL SUBUNIT"/>
    <property type="match status" value="1"/>
</dbReference>
<evidence type="ECO:0000259" key="1">
    <source>
        <dbReference type="Pfam" id="PF19571"/>
    </source>
</evidence>
<evidence type="ECO:0000313" key="2">
    <source>
        <dbReference type="EMBL" id="AEG18617.1"/>
    </source>
</evidence>
<dbReference type="Proteomes" id="UP000009231">
    <property type="component" value="Chromosome"/>
</dbReference>
<dbReference type="EMBL" id="CP002772">
    <property type="protein sequence ID" value="AEG18617.1"/>
    <property type="molecule type" value="Genomic_DNA"/>
</dbReference>
<dbReference type="eggNOG" id="arCOG04444">
    <property type="taxonomic scope" value="Archaea"/>
</dbReference>
<dbReference type="InterPro" id="IPR045739">
    <property type="entry name" value="ACT_dom_pair"/>
</dbReference>
<dbReference type="KEGG" id="mew:MSWAN_1606"/>
<dbReference type="STRING" id="868131.MSWAN_1606"/>
<dbReference type="SUPFAM" id="SSF55021">
    <property type="entry name" value="ACT-like"/>
    <property type="match status" value="2"/>
</dbReference>
<feature type="domain" description="ACT" evidence="1">
    <location>
        <begin position="2"/>
        <end position="136"/>
    </location>
</feature>
<dbReference type="AlphaFoldDB" id="F6D2A0"/>
<dbReference type="CDD" id="cd04908">
    <property type="entry name" value="ACT_Bt0572_1"/>
    <property type="match status" value="1"/>
</dbReference>
<name>F6D2A0_METPW</name>
<sequence>MIKQLSIFLENKKGRMWKALDVLEEAGINIRALSLADTSDFGILRLVVPKPDEAKEVLEKKGFLVKIGEVIAVGITDKPGGLNKILKILNRSDINLEYLYAFVEQNKSRAIVILHPENIDAGLEALQNSDADVLTDAEVYGI</sequence>
<dbReference type="HOGENOM" id="CLU_136790_2_1_2"/>
<dbReference type="PANTHER" id="PTHR40099">
    <property type="entry name" value="ACETOLACTATE SYNTHASE, SMALL SUBUNIT"/>
    <property type="match status" value="1"/>
</dbReference>
<evidence type="ECO:0000313" key="3">
    <source>
        <dbReference type="Proteomes" id="UP000009231"/>
    </source>
</evidence>
<gene>
    <name evidence="2" type="ordered locus">MSWAN_1606</name>
</gene>
<dbReference type="CDD" id="cd04882">
    <property type="entry name" value="ACT_Bt0572_2"/>
    <property type="match status" value="1"/>
</dbReference>
<dbReference type="OrthoDB" id="53154at2157"/>
<accession>F6D2A0</accession>
<proteinExistence type="predicted"/>
<keyword evidence="3" id="KW-1185">Reference proteome</keyword>
<protein>
    <submittedName>
        <fullName evidence="2">Amino acid-binding ACT domain protein</fullName>
    </submittedName>
</protein>
<dbReference type="Pfam" id="PF19571">
    <property type="entry name" value="ACT_8"/>
    <property type="match status" value="1"/>
</dbReference>